<dbReference type="Pfam" id="PF19484">
    <property type="entry name" value="DUF6020"/>
    <property type="match status" value="1"/>
</dbReference>
<feature type="compositionally biased region" description="Polar residues" evidence="1">
    <location>
        <begin position="9"/>
        <end position="18"/>
    </location>
</feature>
<feature type="transmembrane region" description="Helical" evidence="2">
    <location>
        <begin position="544"/>
        <end position="567"/>
    </location>
</feature>
<keyword evidence="2" id="KW-0812">Transmembrane</keyword>
<evidence type="ECO:0008006" key="5">
    <source>
        <dbReference type="Google" id="ProtNLM"/>
    </source>
</evidence>
<feature type="region of interest" description="Disordered" evidence="1">
    <location>
        <begin position="94"/>
        <end position="125"/>
    </location>
</feature>
<accession>A0A261EZR3</accession>
<evidence type="ECO:0000256" key="2">
    <source>
        <dbReference type="SAM" id="Phobius"/>
    </source>
</evidence>
<organism evidence="3 4">
    <name type="scientific">Pseudoscardovia radai</name>
    <dbReference type="NCBI Taxonomy" id="987066"/>
    <lineage>
        <taxon>Bacteria</taxon>
        <taxon>Bacillati</taxon>
        <taxon>Actinomycetota</taxon>
        <taxon>Actinomycetes</taxon>
        <taxon>Bifidobacteriales</taxon>
        <taxon>Bifidobacteriaceae</taxon>
        <taxon>Pseudoscardovia</taxon>
    </lineage>
</organism>
<keyword evidence="2" id="KW-0472">Membrane</keyword>
<feature type="transmembrane region" description="Helical" evidence="2">
    <location>
        <begin position="574"/>
        <end position="592"/>
    </location>
</feature>
<keyword evidence="2" id="KW-1133">Transmembrane helix</keyword>
<feature type="transmembrane region" description="Helical" evidence="2">
    <location>
        <begin position="61"/>
        <end position="83"/>
    </location>
</feature>
<feature type="region of interest" description="Disordered" evidence="1">
    <location>
        <begin position="1"/>
        <end position="21"/>
    </location>
</feature>
<feature type="compositionally biased region" description="Low complexity" evidence="1">
    <location>
        <begin position="107"/>
        <end position="125"/>
    </location>
</feature>
<proteinExistence type="predicted"/>
<keyword evidence="4" id="KW-1185">Reference proteome</keyword>
<evidence type="ECO:0000313" key="3">
    <source>
        <dbReference type="EMBL" id="OZG52323.1"/>
    </source>
</evidence>
<feature type="transmembrane region" description="Helical" evidence="2">
    <location>
        <begin position="245"/>
        <end position="264"/>
    </location>
</feature>
<sequence length="635" mass="68771">MSDHPKATVSGNTATPTRRTQRPDLWAGIAAAAISALAVWGDYVRRAVSGTDTWHGSPSYAVAAVTLALALTAAFTCALTWVFRRADAALERNTMAPSSEPSSGLPTDAATTDAATTDAARATASTAPTLTTDAWFASMRGHRLRPTLLFLACWAPYLLIRFPGNLDPDTQWQLLEAYGMAPRSDHHPWFDTLVFGAFWRLGSLGGLIPSHLPSLLLYALAQMAATAAVFALVIGWMRFLGLPRGLVRASIVFLAAYPVVPLFAQTMAKDMLYGWAYVLFVLLMAEAARTRGGAFASRRFVVWLTAAAMLLMLTKKTGAITVLLCGIVLVCAIRRLRVRAAACLGLALVLVAGVWQHAALPAMGVAPGESKETMTVTSQQTALYIRWYGDELTDDDWRVLDGVYAEAHQLGDVYVPSRADATKDRWRSDAPSEAVHAFFRWYAGAMARHPEVFAIALSATALPVIYPDTTSLGDESYVSYRDNLDEAPDTADAAQMEPFLLGMTQGQATLDEVQRTITRTAQRPHWAHVVSQGFDRVYAWVEHWLPVLVLKAVFTTWVPLVCLAYCIRRRHGMGVVMLVPAVVTLATLVAGPVVLPRYIVPCVYALPLTIAACATAASPRYADRAGAPTSGASSR</sequence>
<dbReference type="EMBL" id="MWWR01000004">
    <property type="protein sequence ID" value="OZG52323.1"/>
    <property type="molecule type" value="Genomic_DNA"/>
</dbReference>
<reference evidence="3 4" key="1">
    <citation type="journal article" date="2017" name="BMC Genomics">
        <title>Comparative genomic and phylogenomic analyses of the Bifidobacteriaceae family.</title>
        <authorList>
            <person name="Lugli G.A."/>
            <person name="Milani C."/>
            <person name="Turroni F."/>
            <person name="Duranti S."/>
            <person name="Mancabelli L."/>
            <person name="Mangifesta M."/>
            <person name="Ferrario C."/>
            <person name="Modesto M."/>
            <person name="Mattarelli P."/>
            <person name="Jiri K."/>
            <person name="van Sinderen D."/>
            <person name="Ventura M."/>
        </authorList>
    </citation>
    <scope>NUCLEOTIDE SEQUENCE [LARGE SCALE GENOMIC DNA]</scope>
    <source>
        <strain evidence="3 4">DSM 24742</strain>
    </source>
</reference>
<feature type="compositionally biased region" description="Polar residues" evidence="1">
    <location>
        <begin position="95"/>
        <end position="105"/>
    </location>
</feature>
<protein>
    <recommendedName>
        <fullName evidence="5">Glycosyltransferase RgtA/B/C/D-like domain-containing protein</fullName>
    </recommendedName>
</protein>
<evidence type="ECO:0000313" key="4">
    <source>
        <dbReference type="Proteomes" id="UP000216725"/>
    </source>
</evidence>
<comment type="caution">
    <text evidence="3">The sequence shown here is derived from an EMBL/GenBank/DDBJ whole genome shotgun (WGS) entry which is preliminary data.</text>
</comment>
<feature type="transmembrane region" description="Helical" evidence="2">
    <location>
        <begin position="148"/>
        <end position="166"/>
    </location>
</feature>
<gene>
    <name evidence="3" type="ORF">PSRA_0512</name>
</gene>
<feature type="transmembrane region" description="Helical" evidence="2">
    <location>
        <begin position="215"/>
        <end position="239"/>
    </location>
</feature>
<feature type="transmembrane region" description="Helical" evidence="2">
    <location>
        <begin position="186"/>
        <end position="208"/>
    </location>
</feature>
<feature type="transmembrane region" description="Helical" evidence="2">
    <location>
        <begin position="25"/>
        <end position="41"/>
    </location>
</feature>
<feature type="transmembrane region" description="Helical" evidence="2">
    <location>
        <begin position="340"/>
        <end position="358"/>
    </location>
</feature>
<dbReference type="InterPro" id="IPR046062">
    <property type="entry name" value="DUF6020"/>
</dbReference>
<feature type="transmembrane region" description="Helical" evidence="2">
    <location>
        <begin position="300"/>
        <end position="333"/>
    </location>
</feature>
<dbReference type="Proteomes" id="UP000216725">
    <property type="component" value="Unassembled WGS sequence"/>
</dbReference>
<evidence type="ECO:0000256" key="1">
    <source>
        <dbReference type="SAM" id="MobiDB-lite"/>
    </source>
</evidence>
<dbReference type="AlphaFoldDB" id="A0A261EZR3"/>
<feature type="transmembrane region" description="Helical" evidence="2">
    <location>
        <begin position="271"/>
        <end position="288"/>
    </location>
</feature>
<dbReference type="RefSeq" id="WP_094660343.1">
    <property type="nucleotide sequence ID" value="NZ_MWWR01000004.1"/>
</dbReference>
<dbReference type="OrthoDB" id="3223943at2"/>
<name>A0A261EZR3_9BIFI</name>